<sequence length="605" mass="65927">MYRYLADNSIVYASEDIVLFRESPFASWMERLTLENPDHGIPPDTSSPPPADAIQRQDELAEILRVEHKDVELVDWEASEQERRTATLGAMRRGVDFIVNGHLAVGPLSGPANLLMRTSGYSELGNYLYMPCDTQPKTTLNSAFRLCFLADLLHSIQGQLPPHMLLIRGGSDILPLRTEDHIYHYRAVKQRFMLAMREFRKHRMPDPAESAHFGRWADCANEVLRQRALRAAGEEVEETLPLEQLSDEAVFAEADRELDALQAMAAPRHSARVFASDPRIGSRGIQVSDTLAAQALRLEPGVAAAPDDVYETETESEELHLERLDFIGAGMDLPGFDIDDALASDTDIEEEGISPLDGRAFAAPLSETITETITQTHDSDPHVQVDAEADAVFEAPDPVESPGTETPAHDPFVQGSPSGAWTAPLPSLNGFAPADDAISAAATRVPSAFAADEVAHLEGRVADVDAEVDDGGIDDAPCPAPELAVPAAPRRPHPLDSRELESEDLPDEQPEAEWSDYSADDSPGVQLRTDSGEFEVDCIDDSDYQLPEDCRTPVVNVDEEAQVAVEVQEISRARALRNGIGRLFGSGLVTGPGSDTGDHPDPARD</sequence>
<feature type="compositionally biased region" description="Basic and acidic residues" evidence="1">
    <location>
        <begin position="596"/>
        <end position="605"/>
    </location>
</feature>
<evidence type="ECO:0000313" key="3">
    <source>
        <dbReference type="Proteomes" id="UP000298050"/>
    </source>
</evidence>
<dbReference type="AlphaFoldDB" id="A0A4Z0LVJ7"/>
<evidence type="ECO:0000256" key="1">
    <source>
        <dbReference type="SAM" id="MobiDB-lite"/>
    </source>
</evidence>
<dbReference type="RefSeq" id="WP_135446315.1">
    <property type="nucleotide sequence ID" value="NZ_SRLE01000014.1"/>
</dbReference>
<feature type="region of interest" description="Disordered" evidence="1">
    <location>
        <begin position="468"/>
        <end position="528"/>
    </location>
</feature>
<feature type="compositionally biased region" description="Acidic residues" evidence="1">
    <location>
        <begin position="501"/>
        <end position="514"/>
    </location>
</feature>
<comment type="caution">
    <text evidence="2">The sequence shown here is derived from an EMBL/GenBank/DDBJ whole genome shotgun (WGS) entry which is preliminary data.</text>
</comment>
<name>A0A4Z0LVJ7_9GAMM</name>
<evidence type="ECO:0000313" key="2">
    <source>
        <dbReference type="EMBL" id="TGD71423.1"/>
    </source>
</evidence>
<keyword evidence="3" id="KW-1185">Reference proteome</keyword>
<dbReference type="EMBL" id="SRLE01000014">
    <property type="protein sequence ID" value="TGD71423.1"/>
    <property type="molecule type" value="Genomic_DNA"/>
</dbReference>
<organism evidence="2 3">
    <name type="scientific">Mangrovimicrobium sediminis</name>
    <dbReference type="NCBI Taxonomy" id="2562682"/>
    <lineage>
        <taxon>Bacteria</taxon>
        <taxon>Pseudomonadati</taxon>
        <taxon>Pseudomonadota</taxon>
        <taxon>Gammaproteobacteria</taxon>
        <taxon>Cellvibrionales</taxon>
        <taxon>Halieaceae</taxon>
        <taxon>Mangrovimicrobium</taxon>
    </lineage>
</organism>
<dbReference type="OrthoDB" id="9757917at2"/>
<gene>
    <name evidence="2" type="ORF">E4634_19325</name>
</gene>
<dbReference type="Proteomes" id="UP000298050">
    <property type="component" value="Unassembled WGS sequence"/>
</dbReference>
<proteinExistence type="predicted"/>
<protein>
    <submittedName>
        <fullName evidence="2">Uncharacterized protein</fullName>
    </submittedName>
</protein>
<feature type="region of interest" description="Disordered" evidence="1">
    <location>
        <begin position="583"/>
        <end position="605"/>
    </location>
</feature>
<accession>A0A4Z0LVJ7</accession>
<reference evidence="2 3" key="1">
    <citation type="submission" date="2019-04" db="EMBL/GenBank/DDBJ databases">
        <title>Taxonomy of novel Haliea sp. from mangrove soil of West Coast of India.</title>
        <authorList>
            <person name="Verma A."/>
            <person name="Kumar P."/>
            <person name="Krishnamurthi S."/>
        </authorList>
    </citation>
    <scope>NUCLEOTIDE SEQUENCE [LARGE SCALE GENOMIC DNA]</scope>
    <source>
        <strain evidence="2 3">SAOS-164</strain>
    </source>
</reference>